<comment type="caution">
    <text evidence="2">The sequence shown here is derived from an EMBL/GenBank/DDBJ whole genome shotgun (WGS) entry which is preliminary data.</text>
</comment>
<dbReference type="EMBL" id="BGPR01012184">
    <property type="protein sequence ID" value="GBN54955.1"/>
    <property type="molecule type" value="Genomic_DNA"/>
</dbReference>
<dbReference type="AlphaFoldDB" id="A0A4Y2PSU2"/>
<reference evidence="2 3" key="1">
    <citation type="journal article" date="2019" name="Sci. Rep.">
        <title>Orb-weaving spider Araneus ventricosus genome elucidates the spidroin gene catalogue.</title>
        <authorList>
            <person name="Kono N."/>
            <person name="Nakamura H."/>
            <person name="Ohtoshi R."/>
            <person name="Moran D.A.P."/>
            <person name="Shinohara A."/>
            <person name="Yoshida Y."/>
            <person name="Fujiwara M."/>
            <person name="Mori M."/>
            <person name="Tomita M."/>
            <person name="Arakawa K."/>
        </authorList>
    </citation>
    <scope>NUCLEOTIDE SEQUENCE [LARGE SCALE GENOMIC DNA]</scope>
</reference>
<sequence>MNNEEEISAQNRINKATELPQRVTELKLQCIIAPDIFQCDRPSPGPLIASCTQHSRRPKVTCHQECSAQSEICCPLRSSTSGPHQNKPRISNNPTGKSRMRLDPWTMDMGNVVYRTKCVVHEKGGHIEGSSHALVEEVILLNKELWCTVISSL</sequence>
<proteinExistence type="predicted"/>
<name>A0A4Y2PSU2_ARAVE</name>
<evidence type="ECO:0000313" key="2">
    <source>
        <dbReference type="EMBL" id="GBN54955.1"/>
    </source>
</evidence>
<accession>A0A4Y2PSU2</accession>
<dbReference type="OrthoDB" id="10068367at2759"/>
<protein>
    <submittedName>
        <fullName evidence="2">Uncharacterized protein</fullName>
    </submittedName>
</protein>
<feature type="compositionally biased region" description="Polar residues" evidence="1">
    <location>
        <begin position="79"/>
        <end position="96"/>
    </location>
</feature>
<evidence type="ECO:0000313" key="3">
    <source>
        <dbReference type="Proteomes" id="UP000499080"/>
    </source>
</evidence>
<evidence type="ECO:0000256" key="1">
    <source>
        <dbReference type="SAM" id="MobiDB-lite"/>
    </source>
</evidence>
<keyword evidence="3" id="KW-1185">Reference proteome</keyword>
<organism evidence="2 3">
    <name type="scientific">Araneus ventricosus</name>
    <name type="common">Orbweaver spider</name>
    <name type="synonym">Epeira ventricosa</name>
    <dbReference type="NCBI Taxonomy" id="182803"/>
    <lineage>
        <taxon>Eukaryota</taxon>
        <taxon>Metazoa</taxon>
        <taxon>Ecdysozoa</taxon>
        <taxon>Arthropoda</taxon>
        <taxon>Chelicerata</taxon>
        <taxon>Arachnida</taxon>
        <taxon>Araneae</taxon>
        <taxon>Araneomorphae</taxon>
        <taxon>Entelegynae</taxon>
        <taxon>Araneoidea</taxon>
        <taxon>Araneidae</taxon>
        <taxon>Araneus</taxon>
    </lineage>
</organism>
<dbReference type="Proteomes" id="UP000499080">
    <property type="component" value="Unassembled WGS sequence"/>
</dbReference>
<feature type="region of interest" description="Disordered" evidence="1">
    <location>
        <begin position="79"/>
        <end position="103"/>
    </location>
</feature>
<gene>
    <name evidence="2" type="ORF">AVEN_19998_1</name>
</gene>